<dbReference type="EMBL" id="BGPR01027744">
    <property type="protein sequence ID" value="GBN98483.1"/>
    <property type="molecule type" value="Genomic_DNA"/>
</dbReference>
<gene>
    <name evidence="2" type="ORF">AVEN_14419_1</name>
</gene>
<keyword evidence="3" id="KW-1185">Reference proteome</keyword>
<feature type="region of interest" description="Disordered" evidence="1">
    <location>
        <begin position="248"/>
        <end position="275"/>
    </location>
</feature>
<accession>A0A4Y2TFD4</accession>
<protein>
    <submittedName>
        <fullName evidence="2">Uncharacterized protein</fullName>
    </submittedName>
</protein>
<evidence type="ECO:0000313" key="3">
    <source>
        <dbReference type="Proteomes" id="UP000499080"/>
    </source>
</evidence>
<dbReference type="AlphaFoldDB" id="A0A4Y2TFD4"/>
<dbReference type="Proteomes" id="UP000499080">
    <property type="component" value="Unassembled WGS sequence"/>
</dbReference>
<organism evidence="2 3">
    <name type="scientific">Araneus ventricosus</name>
    <name type="common">Orbweaver spider</name>
    <name type="synonym">Epeira ventricosa</name>
    <dbReference type="NCBI Taxonomy" id="182803"/>
    <lineage>
        <taxon>Eukaryota</taxon>
        <taxon>Metazoa</taxon>
        <taxon>Ecdysozoa</taxon>
        <taxon>Arthropoda</taxon>
        <taxon>Chelicerata</taxon>
        <taxon>Arachnida</taxon>
        <taxon>Araneae</taxon>
        <taxon>Araneomorphae</taxon>
        <taxon>Entelegynae</taxon>
        <taxon>Araneoidea</taxon>
        <taxon>Araneidae</taxon>
        <taxon>Araneus</taxon>
    </lineage>
</organism>
<name>A0A4Y2TFD4_ARAVE</name>
<comment type="caution">
    <text evidence="2">The sequence shown here is derived from an EMBL/GenBank/DDBJ whole genome shotgun (WGS) entry which is preliminary data.</text>
</comment>
<evidence type="ECO:0000313" key="2">
    <source>
        <dbReference type="EMBL" id="GBN98483.1"/>
    </source>
</evidence>
<reference evidence="2 3" key="1">
    <citation type="journal article" date="2019" name="Sci. Rep.">
        <title>Orb-weaving spider Araneus ventricosus genome elucidates the spidroin gene catalogue.</title>
        <authorList>
            <person name="Kono N."/>
            <person name="Nakamura H."/>
            <person name="Ohtoshi R."/>
            <person name="Moran D.A.P."/>
            <person name="Shinohara A."/>
            <person name="Yoshida Y."/>
            <person name="Fujiwara M."/>
            <person name="Mori M."/>
            <person name="Tomita M."/>
            <person name="Arakawa K."/>
        </authorList>
    </citation>
    <scope>NUCLEOTIDE SEQUENCE [LARGE SCALE GENOMIC DNA]</scope>
</reference>
<evidence type="ECO:0000256" key="1">
    <source>
        <dbReference type="SAM" id="MobiDB-lite"/>
    </source>
</evidence>
<sequence length="275" mass="31236">MIVYRCVCCLEKYFTAEVLICSVCNGDEFLKALLNMAHPESTLPTLPQPTNSSRISTNPIEEIKIQAIGNSPYQREQMASARKNFILQYEDSAVSEFHKNEDVEASSLRSQNILLEQEQLLKNCSKNYAAMNTLSPGIQNAWCQTQTSHVQDKEAETPSNYNYIVDPFSASSEKPQHLMNFYHQSSKQERENQSSMKRMLEKQITVESSQIESQDSEIDLTGSSLIAPESCTSHYFTENVINKKKFRDTNEKGSNSSDLLKKRGNSSYQNFLPEV</sequence>
<feature type="compositionally biased region" description="Polar residues" evidence="1">
    <location>
        <begin position="265"/>
        <end position="275"/>
    </location>
</feature>
<proteinExistence type="predicted"/>